<dbReference type="InterPro" id="IPR004088">
    <property type="entry name" value="KH_dom_type_1"/>
</dbReference>
<keyword evidence="4" id="KW-0150">Chloroplast</keyword>
<evidence type="ECO:0000256" key="9">
    <source>
        <dbReference type="ARBA" id="ARBA00022694"/>
    </source>
</evidence>
<dbReference type="InterPro" id="IPR001247">
    <property type="entry name" value="ExoRNase_PH_dom1"/>
</dbReference>
<dbReference type="InterPro" id="IPR020568">
    <property type="entry name" value="Ribosomal_Su5_D2-typ_SF"/>
</dbReference>
<dbReference type="Gramene" id="Pp3c6_15550V3.1">
    <property type="protein sequence ID" value="Pp3c6_15550V3.1"/>
    <property type="gene ID" value="Pp3c6_15550"/>
</dbReference>
<evidence type="ECO:0000256" key="16">
    <source>
        <dbReference type="PROSITE-ProRule" id="PRU00117"/>
    </source>
</evidence>
<evidence type="ECO:0000256" key="12">
    <source>
        <dbReference type="ARBA" id="ARBA00022801"/>
    </source>
</evidence>
<dbReference type="SUPFAM" id="SSF55666">
    <property type="entry name" value="Ribonuclease PH domain 2-like"/>
    <property type="match status" value="2"/>
</dbReference>
<evidence type="ECO:0000313" key="21">
    <source>
        <dbReference type="Proteomes" id="UP000006727"/>
    </source>
</evidence>
<dbReference type="CDD" id="cd11364">
    <property type="entry name" value="RNase_PH_PNPase_2"/>
    <property type="match status" value="1"/>
</dbReference>
<dbReference type="NCBIfam" id="NF008805">
    <property type="entry name" value="PRK11824.1"/>
    <property type="match status" value="1"/>
</dbReference>
<dbReference type="GO" id="GO:0031425">
    <property type="term" value="P:chloroplast RNA processing"/>
    <property type="evidence" value="ECO:0007669"/>
    <property type="project" value="EnsemblPlants"/>
</dbReference>
<dbReference type="SUPFAM" id="SSF54791">
    <property type="entry name" value="Eukaryotic type KH-domain (KH-domain type I)"/>
    <property type="match status" value="1"/>
</dbReference>
<evidence type="ECO:0000313" key="20">
    <source>
        <dbReference type="EnsemblPlants" id="Pp3c6_15550V3.1"/>
    </source>
</evidence>
<keyword evidence="14" id="KW-0809">Transit peptide</keyword>
<dbReference type="EnsemblPlants" id="Pp3c6_15550V3.1">
    <property type="protein sequence ID" value="Pp3c6_15550V3.1"/>
    <property type="gene ID" value="Pp3c6_15550"/>
</dbReference>
<evidence type="ECO:0000256" key="13">
    <source>
        <dbReference type="ARBA" id="ARBA00022884"/>
    </source>
</evidence>
<evidence type="ECO:0000256" key="17">
    <source>
        <dbReference type="SAM" id="MobiDB-lite"/>
    </source>
</evidence>
<dbReference type="STRING" id="3218.A0A2K1KFQ2"/>
<keyword evidence="5" id="KW-0698">rRNA processing</keyword>
<accession>A0A2K1KFQ2</accession>
<dbReference type="GO" id="GO:0016123">
    <property type="term" value="P:xanthophyll biosynthetic process"/>
    <property type="evidence" value="ECO:0007669"/>
    <property type="project" value="EnsemblPlants"/>
</dbReference>
<dbReference type="OrthoDB" id="437922at2759"/>
<dbReference type="GO" id="GO:0015995">
    <property type="term" value="P:chlorophyll biosynthetic process"/>
    <property type="evidence" value="ECO:0007669"/>
    <property type="project" value="EnsemblPlants"/>
</dbReference>
<name>A0A2K1KFQ2_PHYPA</name>
<evidence type="ECO:0000256" key="2">
    <source>
        <dbReference type="ARBA" id="ARBA00007404"/>
    </source>
</evidence>
<dbReference type="GO" id="GO:0009507">
    <property type="term" value="C:chloroplast"/>
    <property type="evidence" value="ECO:0007669"/>
    <property type="project" value="UniProtKB-SubCell"/>
</dbReference>
<dbReference type="GO" id="GO:0005829">
    <property type="term" value="C:cytosol"/>
    <property type="evidence" value="ECO:0000318"/>
    <property type="project" value="GO_Central"/>
</dbReference>
<dbReference type="PANTHER" id="PTHR11252">
    <property type="entry name" value="POLYRIBONUCLEOTIDE NUCLEOTIDYLTRANSFERASE"/>
    <property type="match status" value="1"/>
</dbReference>
<dbReference type="Gene3D" id="3.30.230.70">
    <property type="entry name" value="GHMP Kinase, N-terminal domain"/>
    <property type="match status" value="2"/>
</dbReference>
<dbReference type="EnsemblPlants" id="Pp3c6_15550V3.2">
    <property type="protein sequence ID" value="Pp3c6_15550V3.2"/>
    <property type="gene ID" value="Pp3c6_15550"/>
</dbReference>
<keyword evidence="6" id="KW-0934">Plastid</keyword>
<evidence type="ECO:0000256" key="1">
    <source>
        <dbReference type="ARBA" id="ARBA00004229"/>
    </source>
</evidence>
<feature type="region of interest" description="Disordered" evidence="17">
    <location>
        <begin position="1"/>
        <end position="28"/>
    </location>
</feature>
<keyword evidence="8" id="KW-0808">Transferase</keyword>
<keyword evidence="9" id="KW-0819">tRNA processing</keyword>
<evidence type="ECO:0000256" key="11">
    <source>
        <dbReference type="ARBA" id="ARBA00022722"/>
    </source>
</evidence>
<proteinExistence type="inferred from homology"/>
<sequence>MWGGQGTLQAPHLSAATGLRLSSPASRRVERVHTRVGRVVPGNGHFLVVECKDEGIRATDAAEGVKGPSTKKRGTFNSASPAQAPASTPTQLLHPVSVTIPVGNREIVVETGLIGRQANGAVTVTDGETVLYTTVCSSSDPSEPSDFVPLSVQYQERFSAAGRTSGGFVKREGRVRDHEVLVCRLIDRPIRPMIAHGFHYETQVLVWVLSYDGVHSPDPLAITSAGAALAVSDIPMSKPVAGVRVGLVNGEFIVNPTVGEMENSTLDLVIAGTADATLMIEGYCDFLTEEELMKAVEVGHDAVRAICAGLQKLADMVGKEKNFDAIQLPPPLIKDYIEELVGTELEKALQIGVKQKRAAAIKEIEEKLLGALTEEGVRKQQAVVAAAEANVPEEVQVGTWEEEEDLVEDGLVDESDIHVTSVPRKLVMELFDPVDVKRVYKEVCSEVLRRLIVKTGVRSDGRAVTDVRPIQSMCSLLPRTHGSALFTRGETQALVVTTLGGDSMGQRIDNLTSTEDLKRFYLQYSFPPSSVGEVRRLGAPSRRELGHGTLAERALEPIIPDEESFPYTIRVESTITESNGSSSMASVCGGCLAMLDAGVPLKSPVAGIAMGLILNTRDCGGDGEPLILSDILGSEDALGDMDFKVAGNESGITAFQMDIKVEGITIPVMRKALDQAKAGRLHILGEMTKSMPPPAQKVSTHAPLITMFKVDSDKISIVVGPGGKTIRGIIESSGVEAVDVTDDGSVRIVGRSPQGVEAAKAKIQGLTMVPKVGTIYRNCKVKGVTTFGCFVEIAPGKEGLCHISELSTKKLARVEDFVNEGDFLDVKLIEINARGQLRLSHRACSEVISPQGTKSKPELAGVSKENV</sequence>
<dbReference type="PANTHER" id="PTHR11252:SF0">
    <property type="entry name" value="POLYRIBONUCLEOTIDE NUCLEOTIDYLTRANSFERASE 1, MITOCHONDRIAL"/>
    <property type="match status" value="1"/>
</dbReference>
<keyword evidence="7" id="KW-0507">mRNA processing</keyword>
<dbReference type="KEGG" id="ppp:112283839"/>
<dbReference type="GO" id="GO:0000175">
    <property type="term" value="F:3'-5'-RNA exonuclease activity"/>
    <property type="evidence" value="ECO:0000318"/>
    <property type="project" value="GO_Central"/>
</dbReference>
<evidence type="ECO:0000256" key="15">
    <source>
        <dbReference type="ARBA" id="ARBA00031451"/>
    </source>
</evidence>
<dbReference type="FunFam" id="3.30.230.70:FF:000001">
    <property type="entry name" value="Polyribonucleotide nucleotidyltransferase"/>
    <property type="match status" value="1"/>
</dbReference>
<dbReference type="Proteomes" id="UP000006727">
    <property type="component" value="Chromosome 6"/>
</dbReference>
<dbReference type="GO" id="GO:0005739">
    <property type="term" value="C:mitochondrion"/>
    <property type="evidence" value="ECO:0000318"/>
    <property type="project" value="GO_Central"/>
</dbReference>
<keyword evidence="13 16" id="KW-0694">RNA-binding</keyword>
<evidence type="ECO:0000313" key="19">
    <source>
        <dbReference type="EMBL" id="PNR52611.1"/>
    </source>
</evidence>
<dbReference type="SMART" id="SM00322">
    <property type="entry name" value="KH"/>
    <property type="match status" value="1"/>
</dbReference>
<evidence type="ECO:0000256" key="3">
    <source>
        <dbReference type="ARBA" id="ARBA00012416"/>
    </source>
</evidence>
<evidence type="ECO:0000256" key="5">
    <source>
        <dbReference type="ARBA" id="ARBA00022552"/>
    </source>
</evidence>
<dbReference type="InterPro" id="IPR015847">
    <property type="entry name" value="ExoRNase_PH_dom2"/>
</dbReference>
<keyword evidence="21" id="KW-1185">Reference proteome</keyword>
<gene>
    <name evidence="20" type="primary">LOC112283839</name>
    <name evidence="19" type="ORF">PHYPA_008985</name>
</gene>
<dbReference type="OMA" id="RFMFHYN"/>
<dbReference type="GO" id="GO:0003729">
    <property type="term" value="F:mRNA binding"/>
    <property type="evidence" value="ECO:0007669"/>
    <property type="project" value="EnsemblPlants"/>
</dbReference>
<reference evidence="19 21" key="1">
    <citation type="journal article" date="2008" name="Science">
        <title>The Physcomitrella genome reveals evolutionary insights into the conquest of land by plants.</title>
        <authorList>
            <person name="Rensing S."/>
            <person name="Lang D."/>
            <person name="Zimmer A."/>
            <person name="Terry A."/>
            <person name="Salamov A."/>
            <person name="Shapiro H."/>
            <person name="Nishiyama T."/>
            <person name="Perroud P.-F."/>
            <person name="Lindquist E."/>
            <person name="Kamisugi Y."/>
            <person name="Tanahashi T."/>
            <person name="Sakakibara K."/>
            <person name="Fujita T."/>
            <person name="Oishi K."/>
            <person name="Shin-I T."/>
            <person name="Kuroki Y."/>
            <person name="Toyoda A."/>
            <person name="Suzuki Y."/>
            <person name="Hashimoto A."/>
            <person name="Yamaguchi K."/>
            <person name="Sugano A."/>
            <person name="Kohara Y."/>
            <person name="Fujiyama A."/>
            <person name="Anterola A."/>
            <person name="Aoki S."/>
            <person name="Ashton N."/>
            <person name="Barbazuk W.B."/>
            <person name="Barker E."/>
            <person name="Bennetzen J."/>
            <person name="Bezanilla M."/>
            <person name="Blankenship R."/>
            <person name="Cho S.H."/>
            <person name="Dutcher S."/>
            <person name="Estelle M."/>
            <person name="Fawcett J.A."/>
            <person name="Gundlach H."/>
            <person name="Hanada K."/>
            <person name="Heyl A."/>
            <person name="Hicks K.A."/>
            <person name="Hugh J."/>
            <person name="Lohr M."/>
            <person name="Mayer K."/>
            <person name="Melkozernov A."/>
            <person name="Murata T."/>
            <person name="Nelson D."/>
            <person name="Pils B."/>
            <person name="Prigge M."/>
            <person name="Reiss B."/>
            <person name="Renner T."/>
            <person name="Rombauts S."/>
            <person name="Rushton P."/>
            <person name="Sanderfoot A."/>
            <person name="Schween G."/>
            <person name="Shiu S.-H."/>
            <person name="Stueber K."/>
            <person name="Theodoulou F.L."/>
            <person name="Tu H."/>
            <person name="Van de Peer Y."/>
            <person name="Verrier P.J."/>
            <person name="Waters E."/>
            <person name="Wood A."/>
            <person name="Yang L."/>
            <person name="Cove D."/>
            <person name="Cuming A."/>
            <person name="Hasebe M."/>
            <person name="Lucas S."/>
            <person name="Mishler D.B."/>
            <person name="Reski R."/>
            <person name="Grigoriev I."/>
            <person name="Quatrano R.S."/>
            <person name="Boore J.L."/>
        </authorList>
    </citation>
    <scope>NUCLEOTIDE SEQUENCE [LARGE SCALE GENOMIC DNA]</scope>
    <source>
        <strain evidence="20 21">cv. Gransden 2004</strain>
    </source>
</reference>
<dbReference type="Pfam" id="PF03725">
    <property type="entry name" value="RNase_PH_C"/>
    <property type="match status" value="1"/>
</dbReference>
<evidence type="ECO:0000256" key="8">
    <source>
        <dbReference type="ARBA" id="ARBA00022679"/>
    </source>
</evidence>
<evidence type="ECO:0000256" key="10">
    <source>
        <dbReference type="ARBA" id="ARBA00022695"/>
    </source>
</evidence>
<dbReference type="Pfam" id="PF01138">
    <property type="entry name" value="RNase_PH"/>
    <property type="match status" value="2"/>
</dbReference>
<evidence type="ECO:0000256" key="7">
    <source>
        <dbReference type="ARBA" id="ARBA00022664"/>
    </source>
</evidence>
<dbReference type="GeneID" id="112283839"/>
<dbReference type="CDD" id="cd02393">
    <property type="entry name" value="KH-I_PNPase"/>
    <property type="match status" value="1"/>
</dbReference>
<keyword evidence="10" id="KW-0548">Nucleotidyltransferase</keyword>
<dbReference type="AlphaFoldDB" id="A0A2K1KFQ2"/>
<comment type="subcellular location">
    <subcellularLocation>
        <location evidence="1">Plastid</location>
        <location evidence="1">Chloroplast</location>
    </subcellularLocation>
</comment>
<dbReference type="GO" id="GO:0006364">
    <property type="term" value="P:rRNA processing"/>
    <property type="evidence" value="ECO:0007669"/>
    <property type="project" value="UniProtKB-KW"/>
</dbReference>
<dbReference type="InterPro" id="IPR004087">
    <property type="entry name" value="KH_dom"/>
</dbReference>
<dbReference type="InterPro" id="IPR036612">
    <property type="entry name" value="KH_dom_type_1_sf"/>
</dbReference>
<dbReference type="CDD" id="cd11363">
    <property type="entry name" value="RNase_PH_PNPase_1"/>
    <property type="match status" value="1"/>
</dbReference>
<dbReference type="NCBIfam" id="TIGR03591">
    <property type="entry name" value="polynuc_phos"/>
    <property type="match status" value="1"/>
</dbReference>
<feature type="region of interest" description="Disordered" evidence="17">
    <location>
        <begin position="60"/>
        <end position="90"/>
    </location>
</feature>
<dbReference type="GO" id="GO:0016120">
    <property type="term" value="P:carotene biosynthetic process"/>
    <property type="evidence" value="ECO:0007669"/>
    <property type="project" value="EnsemblPlants"/>
</dbReference>
<dbReference type="EC" id="2.7.7.8" evidence="3"/>
<dbReference type="GO" id="GO:0016036">
    <property type="term" value="P:cellular response to phosphate starvation"/>
    <property type="evidence" value="ECO:0007669"/>
    <property type="project" value="EnsemblPlants"/>
</dbReference>
<evidence type="ECO:0000256" key="6">
    <source>
        <dbReference type="ARBA" id="ARBA00022640"/>
    </source>
</evidence>
<evidence type="ECO:0000259" key="18">
    <source>
        <dbReference type="PROSITE" id="PS50126"/>
    </source>
</evidence>
<keyword evidence="12" id="KW-0378">Hydrolase</keyword>
<evidence type="ECO:0000256" key="4">
    <source>
        <dbReference type="ARBA" id="ARBA00022528"/>
    </source>
</evidence>
<dbReference type="PROSITE" id="PS50084">
    <property type="entry name" value="KH_TYPE_1"/>
    <property type="match status" value="1"/>
</dbReference>
<dbReference type="GO" id="GO:0000958">
    <property type="term" value="P:mitochondrial mRNA catabolic process"/>
    <property type="evidence" value="ECO:0000318"/>
    <property type="project" value="GO_Central"/>
</dbReference>
<dbReference type="InterPro" id="IPR012162">
    <property type="entry name" value="PNPase"/>
</dbReference>
<dbReference type="Gene3D" id="2.40.50.140">
    <property type="entry name" value="Nucleic acid-binding proteins"/>
    <property type="match status" value="1"/>
</dbReference>
<dbReference type="FunFam" id="3.30.230.70:FF:000013">
    <property type="entry name" value="Polyribonucleotide nucleotidyltransferase"/>
    <property type="match status" value="1"/>
</dbReference>
<evidence type="ECO:0000256" key="14">
    <source>
        <dbReference type="ARBA" id="ARBA00022946"/>
    </source>
</evidence>
<feature type="compositionally biased region" description="Low complexity" evidence="17">
    <location>
        <begin position="78"/>
        <end position="90"/>
    </location>
</feature>
<dbReference type="GO" id="GO:0010323">
    <property type="term" value="P:negative regulation of isopentenyl diphosphate biosynthetic process, methylerythritol 4-phosphate pathway"/>
    <property type="evidence" value="ECO:0007669"/>
    <property type="project" value="EnsemblPlants"/>
</dbReference>
<dbReference type="InterPro" id="IPR036345">
    <property type="entry name" value="ExoRNase_PH_dom2_sf"/>
</dbReference>
<protein>
    <recommendedName>
        <fullName evidence="3">polyribonucleotide nucleotidyltransferase</fullName>
        <ecNumber evidence="3">2.7.7.8</ecNumber>
    </recommendedName>
    <alternativeName>
        <fullName evidence="15">Polynucleotide phosphorylase 1</fullName>
    </alternativeName>
</protein>
<dbReference type="FunFam" id="2.40.50.140:FF:000158">
    <property type="entry name" value="Polyribonucleotide nucleotidyltransferase 1, chloroplastic"/>
    <property type="match status" value="1"/>
</dbReference>
<dbReference type="GO" id="GO:0004654">
    <property type="term" value="F:polyribonucleotide nucleotidyltransferase activity"/>
    <property type="evidence" value="ECO:0000318"/>
    <property type="project" value="GO_Central"/>
</dbReference>
<dbReference type="Gene3D" id="3.30.1370.10">
    <property type="entry name" value="K Homology domain, type 1"/>
    <property type="match status" value="1"/>
</dbReference>
<keyword evidence="11" id="KW-0540">Nuclease</keyword>
<dbReference type="GO" id="GO:0008033">
    <property type="term" value="P:tRNA processing"/>
    <property type="evidence" value="ECO:0007669"/>
    <property type="project" value="UniProtKB-KW"/>
</dbReference>
<dbReference type="InterPro" id="IPR003029">
    <property type="entry name" value="S1_domain"/>
</dbReference>
<dbReference type="FunCoup" id="A0A2K1KFQ2">
    <property type="interactions" value="1302"/>
</dbReference>
<dbReference type="GO" id="GO:0000965">
    <property type="term" value="P:mitochondrial RNA 3'-end processing"/>
    <property type="evidence" value="ECO:0000318"/>
    <property type="project" value="GO_Central"/>
</dbReference>
<dbReference type="EMBL" id="ABEU02000006">
    <property type="protein sequence ID" value="PNR52611.1"/>
    <property type="molecule type" value="Genomic_DNA"/>
</dbReference>
<dbReference type="Pfam" id="PF00575">
    <property type="entry name" value="S1"/>
    <property type="match status" value="1"/>
</dbReference>
<feature type="domain" description="S1 motif" evidence="18">
    <location>
        <begin position="773"/>
        <end position="842"/>
    </location>
</feature>
<dbReference type="Pfam" id="PF00013">
    <property type="entry name" value="KH_1"/>
    <property type="match status" value="1"/>
</dbReference>
<dbReference type="InterPro" id="IPR012340">
    <property type="entry name" value="NA-bd_OB-fold"/>
</dbReference>
<reference evidence="19 21" key="2">
    <citation type="journal article" date="2018" name="Plant J.">
        <title>The Physcomitrella patens chromosome-scale assembly reveals moss genome structure and evolution.</title>
        <authorList>
            <person name="Lang D."/>
            <person name="Ullrich K.K."/>
            <person name="Murat F."/>
            <person name="Fuchs J."/>
            <person name="Jenkins J."/>
            <person name="Haas F.B."/>
            <person name="Piednoel M."/>
            <person name="Gundlach H."/>
            <person name="Van Bel M."/>
            <person name="Meyberg R."/>
            <person name="Vives C."/>
            <person name="Morata J."/>
            <person name="Symeonidi A."/>
            <person name="Hiss M."/>
            <person name="Muchero W."/>
            <person name="Kamisugi Y."/>
            <person name="Saleh O."/>
            <person name="Blanc G."/>
            <person name="Decker E.L."/>
            <person name="van Gessel N."/>
            <person name="Grimwood J."/>
            <person name="Hayes R.D."/>
            <person name="Graham S.W."/>
            <person name="Gunter L.E."/>
            <person name="McDaniel S.F."/>
            <person name="Hoernstein S.N.W."/>
            <person name="Larsson A."/>
            <person name="Li F.W."/>
            <person name="Perroud P.F."/>
            <person name="Phillips J."/>
            <person name="Ranjan P."/>
            <person name="Rokshar D.S."/>
            <person name="Rothfels C.J."/>
            <person name="Schneider L."/>
            <person name="Shu S."/>
            <person name="Stevenson D.W."/>
            <person name="Thummler F."/>
            <person name="Tillich M."/>
            <person name="Villarreal Aguilar J.C."/>
            <person name="Widiez T."/>
            <person name="Wong G.K."/>
            <person name="Wymore A."/>
            <person name="Zhang Y."/>
            <person name="Zimmer A.D."/>
            <person name="Quatrano R.S."/>
            <person name="Mayer K.F.X."/>
            <person name="Goodstein D."/>
            <person name="Casacuberta J.M."/>
            <person name="Vandepoele K."/>
            <person name="Reski R."/>
            <person name="Cuming A.C."/>
            <person name="Tuskan G.A."/>
            <person name="Maumus F."/>
            <person name="Salse J."/>
            <person name="Schmutz J."/>
            <person name="Rensing S.A."/>
        </authorList>
    </citation>
    <scope>NUCLEOTIDE SEQUENCE [LARGE SCALE GENOMIC DNA]</scope>
    <source>
        <strain evidence="20 21">cv. Gransden 2004</strain>
    </source>
</reference>
<dbReference type="InterPro" id="IPR027408">
    <property type="entry name" value="PNPase/RNase_PH_dom_sf"/>
</dbReference>
<dbReference type="GO" id="GO:0006397">
    <property type="term" value="P:mRNA processing"/>
    <property type="evidence" value="ECO:0007669"/>
    <property type="project" value="UniProtKB-KW"/>
</dbReference>
<comment type="similarity">
    <text evidence="2">Belongs to the polyribonucleotide nucleotidyltransferase family.</text>
</comment>
<organism evidence="19">
    <name type="scientific">Physcomitrium patens</name>
    <name type="common">Spreading-leaved earth moss</name>
    <name type="synonym">Physcomitrella patens</name>
    <dbReference type="NCBI Taxonomy" id="3218"/>
    <lineage>
        <taxon>Eukaryota</taxon>
        <taxon>Viridiplantae</taxon>
        <taxon>Streptophyta</taxon>
        <taxon>Embryophyta</taxon>
        <taxon>Bryophyta</taxon>
        <taxon>Bryophytina</taxon>
        <taxon>Bryopsida</taxon>
        <taxon>Funariidae</taxon>
        <taxon>Funariales</taxon>
        <taxon>Funariaceae</taxon>
        <taxon>Physcomitrium</taxon>
    </lineage>
</organism>
<dbReference type="PaxDb" id="3218-PP1S307_19V6.1"/>
<dbReference type="FunFam" id="3.30.1370.10:FF:000001">
    <property type="entry name" value="Polyribonucleotide nucleotidyltransferase"/>
    <property type="match status" value="1"/>
</dbReference>
<dbReference type="SUPFAM" id="SSF54211">
    <property type="entry name" value="Ribosomal protein S5 domain 2-like"/>
    <property type="match status" value="2"/>
</dbReference>
<dbReference type="PROSITE" id="PS50126">
    <property type="entry name" value="S1"/>
    <property type="match status" value="1"/>
</dbReference>
<dbReference type="RefSeq" id="XP_024378842.1">
    <property type="nucleotide sequence ID" value="XM_024523074.2"/>
</dbReference>
<dbReference type="SUPFAM" id="SSF50249">
    <property type="entry name" value="Nucleic acid-binding proteins"/>
    <property type="match status" value="1"/>
</dbReference>
<dbReference type="SMART" id="SM00316">
    <property type="entry name" value="S1"/>
    <property type="match status" value="1"/>
</dbReference>
<dbReference type="HAMAP" id="MF_01595">
    <property type="entry name" value="PNPase"/>
    <property type="match status" value="1"/>
</dbReference>
<reference evidence="20" key="3">
    <citation type="submission" date="2020-12" db="UniProtKB">
        <authorList>
            <consortium name="EnsemblPlants"/>
        </authorList>
    </citation>
    <scope>IDENTIFICATION</scope>
</reference>
<dbReference type="Gramene" id="Pp3c6_15550V3.2">
    <property type="protein sequence ID" value="Pp3c6_15550V3.2"/>
    <property type="gene ID" value="Pp3c6_15550"/>
</dbReference>